<protein>
    <submittedName>
        <fullName evidence="2">TIM barrel protein</fullName>
    </submittedName>
</protein>
<feature type="domain" description="Xylose isomerase-like TIM barrel" evidence="1">
    <location>
        <begin position="24"/>
        <end position="280"/>
    </location>
</feature>
<organism evidence="2 3">
    <name type="scientific">Paracoccus litorisediminis</name>
    <dbReference type="NCBI Taxonomy" id="2006130"/>
    <lineage>
        <taxon>Bacteria</taxon>
        <taxon>Pseudomonadati</taxon>
        <taxon>Pseudomonadota</taxon>
        <taxon>Alphaproteobacteria</taxon>
        <taxon>Rhodobacterales</taxon>
        <taxon>Paracoccaceae</taxon>
        <taxon>Paracoccus</taxon>
    </lineage>
</organism>
<name>A0A844HJ99_9RHOB</name>
<dbReference type="RefSeq" id="WP_155039945.1">
    <property type="nucleotide sequence ID" value="NZ_WMIG01000005.1"/>
</dbReference>
<dbReference type="Proteomes" id="UP000449846">
    <property type="component" value="Unassembled WGS sequence"/>
</dbReference>
<reference evidence="2 3" key="1">
    <citation type="submission" date="2019-11" db="EMBL/GenBank/DDBJ databases">
        <authorList>
            <person name="Dong K."/>
        </authorList>
    </citation>
    <scope>NUCLEOTIDE SEQUENCE [LARGE SCALE GENOMIC DNA]</scope>
    <source>
        <strain evidence="2 3">NBRC 112902</strain>
    </source>
</reference>
<dbReference type="OrthoDB" id="9787068at2"/>
<evidence type="ECO:0000259" key="1">
    <source>
        <dbReference type="Pfam" id="PF01261"/>
    </source>
</evidence>
<dbReference type="SUPFAM" id="SSF51658">
    <property type="entry name" value="Xylose isomerase-like"/>
    <property type="match status" value="1"/>
</dbReference>
<comment type="caution">
    <text evidence="2">The sequence shown here is derived from an EMBL/GenBank/DDBJ whole genome shotgun (WGS) entry which is preliminary data.</text>
</comment>
<evidence type="ECO:0000313" key="3">
    <source>
        <dbReference type="Proteomes" id="UP000449846"/>
    </source>
</evidence>
<dbReference type="PANTHER" id="PTHR12110">
    <property type="entry name" value="HYDROXYPYRUVATE ISOMERASE"/>
    <property type="match status" value="1"/>
</dbReference>
<dbReference type="Pfam" id="PF01261">
    <property type="entry name" value="AP_endonuc_2"/>
    <property type="match status" value="1"/>
</dbReference>
<gene>
    <name evidence="2" type="ORF">GL300_12400</name>
</gene>
<proteinExistence type="predicted"/>
<evidence type="ECO:0000313" key="2">
    <source>
        <dbReference type="EMBL" id="MTH60010.1"/>
    </source>
</evidence>
<dbReference type="InterPro" id="IPR050312">
    <property type="entry name" value="IolE/XylAMocC-like"/>
</dbReference>
<dbReference type="Gene3D" id="3.20.20.150">
    <property type="entry name" value="Divalent-metal-dependent TIM barrel enzymes"/>
    <property type="match status" value="1"/>
</dbReference>
<dbReference type="PANTHER" id="PTHR12110:SF21">
    <property type="entry name" value="XYLOSE ISOMERASE-LIKE TIM BARREL DOMAIN-CONTAINING PROTEIN"/>
    <property type="match status" value="1"/>
</dbReference>
<dbReference type="EMBL" id="WMIG01000005">
    <property type="protein sequence ID" value="MTH60010.1"/>
    <property type="molecule type" value="Genomic_DNA"/>
</dbReference>
<dbReference type="InterPro" id="IPR036237">
    <property type="entry name" value="Xyl_isomerase-like_sf"/>
</dbReference>
<dbReference type="InterPro" id="IPR013022">
    <property type="entry name" value="Xyl_isomerase-like_TIM-brl"/>
</dbReference>
<keyword evidence="3" id="KW-1185">Reference proteome</keyword>
<sequence length="293" mass="32244">MTASDQQIILHSLIARDATMTMDLKLARDLGYDGIELSAAKMRAFLAGGWSEAELAERLRPFNIPGIGFLLDIERHGADHAALMQDAAALFHLAKLTGAKGVQAITGPVSLAAVRAHAEGQPVDGYRGTLGLTRDEQMRITTANLVRLSDMAAENGLILYFEALAWCPLNRIVDQLELLDRAGRPNLKMVVDFWHCYASGDTPEDVARIDKDLIYGIHLCDSHPHPGGLPDEGVLRDVPTGKGALNLREWVDAVKSTGYVGWWSGELFCRRQHQDDSFRVAAEMKTLFEDLVL</sequence>
<dbReference type="AlphaFoldDB" id="A0A844HJ99"/>
<accession>A0A844HJ99</accession>